<reference evidence="5" key="2">
    <citation type="journal article" date="2016" name="Fungal Biol.">
        <title>Ochratoxin A production by Penicillium thymicola.</title>
        <authorList>
            <person name="Nguyen H.D.T."/>
            <person name="McMullin D.R."/>
            <person name="Ponomareva E."/>
            <person name="Riley R."/>
            <person name="Pomraning K.R."/>
            <person name="Baker S.E."/>
            <person name="Seifert K.A."/>
        </authorList>
    </citation>
    <scope>NUCLEOTIDE SEQUENCE</scope>
    <source>
        <strain evidence="5">DAOM 180753</strain>
    </source>
</reference>
<dbReference type="InterPro" id="IPR002347">
    <property type="entry name" value="SDR_fam"/>
</dbReference>
<dbReference type="SMART" id="SM00822">
    <property type="entry name" value="PKS_KR"/>
    <property type="match status" value="1"/>
</dbReference>
<evidence type="ECO:0000313" key="5">
    <source>
        <dbReference type="EMBL" id="KAJ9485201.1"/>
    </source>
</evidence>
<dbReference type="GO" id="GO:0005783">
    <property type="term" value="C:endoplasmic reticulum"/>
    <property type="evidence" value="ECO:0007669"/>
    <property type="project" value="TreeGrafter"/>
</dbReference>
<dbReference type="AlphaFoldDB" id="A0AAI9X5X4"/>
<organism evidence="5 6">
    <name type="scientific">Penicillium thymicola</name>
    <dbReference type="NCBI Taxonomy" id="293382"/>
    <lineage>
        <taxon>Eukaryota</taxon>
        <taxon>Fungi</taxon>
        <taxon>Dikarya</taxon>
        <taxon>Ascomycota</taxon>
        <taxon>Pezizomycotina</taxon>
        <taxon>Eurotiomycetes</taxon>
        <taxon>Eurotiomycetidae</taxon>
        <taxon>Eurotiales</taxon>
        <taxon>Aspergillaceae</taxon>
        <taxon>Penicillium</taxon>
    </lineage>
</organism>
<name>A0AAI9X5X4_PENTH</name>
<proteinExistence type="inferred from homology"/>
<dbReference type="PANTHER" id="PTHR44169">
    <property type="entry name" value="NADPH-DEPENDENT 1-ACYLDIHYDROXYACETONE PHOSPHATE REDUCTASE"/>
    <property type="match status" value="1"/>
</dbReference>
<accession>A0AAI9X5X4</accession>
<dbReference type="PRINTS" id="PR00081">
    <property type="entry name" value="GDHRDH"/>
</dbReference>
<dbReference type="Gene3D" id="3.40.50.720">
    <property type="entry name" value="NAD(P)-binding Rossmann-like Domain"/>
    <property type="match status" value="1"/>
</dbReference>
<dbReference type="InterPro" id="IPR057326">
    <property type="entry name" value="KR_dom"/>
</dbReference>
<sequence>MGGNSRKTVLITGCSEGGLGAALARCFQKQGFHVFATVRDPQKAASLQDEHIEVLPLEVTSKKSIGACAQVVHSKTGGTLDVLVNNAGSMLMGPLLDVSVEDSRRVFEVNVWGVLATTQQFAPMLVKAKGTILNICSIAGAVRMAWQGIYNSSKAAQTWISETLRIELEPLGVRVLTAMVGEVETKIYQNSRPLKLPDGSYYKSVESFIVDQASGKLQKTNEKAEVTAHNLVRDVQNGRVGFTWRGGVAGTAKLASWLLPTRLFVGTLDP</sequence>
<keyword evidence="6" id="KW-1185">Reference proteome</keyword>
<evidence type="ECO:0000259" key="4">
    <source>
        <dbReference type="SMART" id="SM00822"/>
    </source>
</evidence>
<evidence type="ECO:0000256" key="2">
    <source>
        <dbReference type="ARBA" id="ARBA00023002"/>
    </source>
</evidence>
<dbReference type="PANTHER" id="PTHR44169:SF6">
    <property type="entry name" value="NADPH-DEPENDENT 1-ACYLDIHYDROXYACETONE PHOSPHATE REDUCTASE"/>
    <property type="match status" value="1"/>
</dbReference>
<protein>
    <recommendedName>
        <fullName evidence="4">Ketoreductase domain-containing protein</fullName>
    </recommendedName>
</protein>
<feature type="domain" description="Ketoreductase" evidence="4">
    <location>
        <begin position="7"/>
        <end position="184"/>
    </location>
</feature>
<dbReference type="GO" id="GO:0006654">
    <property type="term" value="P:phosphatidic acid biosynthetic process"/>
    <property type="evidence" value="ECO:0007669"/>
    <property type="project" value="TreeGrafter"/>
</dbReference>
<dbReference type="EMBL" id="LACB01000280">
    <property type="protein sequence ID" value="KAJ9485201.1"/>
    <property type="molecule type" value="Genomic_DNA"/>
</dbReference>
<dbReference type="SUPFAM" id="SSF51735">
    <property type="entry name" value="NAD(P)-binding Rossmann-fold domains"/>
    <property type="match status" value="1"/>
</dbReference>
<dbReference type="Proteomes" id="UP001227192">
    <property type="component" value="Unassembled WGS sequence"/>
</dbReference>
<keyword evidence="2" id="KW-0560">Oxidoreductase</keyword>
<dbReference type="PRINTS" id="PR00080">
    <property type="entry name" value="SDRFAMILY"/>
</dbReference>
<evidence type="ECO:0000256" key="1">
    <source>
        <dbReference type="ARBA" id="ARBA00006484"/>
    </source>
</evidence>
<evidence type="ECO:0000313" key="6">
    <source>
        <dbReference type="Proteomes" id="UP001227192"/>
    </source>
</evidence>
<gene>
    <name evidence="5" type="ORF">VN97_g8155</name>
</gene>
<evidence type="ECO:0000256" key="3">
    <source>
        <dbReference type="RuleBase" id="RU000363"/>
    </source>
</evidence>
<dbReference type="GO" id="GO:0005811">
    <property type="term" value="C:lipid droplet"/>
    <property type="evidence" value="ECO:0007669"/>
    <property type="project" value="TreeGrafter"/>
</dbReference>
<dbReference type="GO" id="GO:0004806">
    <property type="term" value="F:triacylglycerol lipase activity"/>
    <property type="evidence" value="ECO:0007669"/>
    <property type="project" value="TreeGrafter"/>
</dbReference>
<dbReference type="GO" id="GO:0000140">
    <property type="term" value="F:acylglycerone-phosphate reductase (NADP+) activity"/>
    <property type="evidence" value="ECO:0007669"/>
    <property type="project" value="TreeGrafter"/>
</dbReference>
<reference evidence="5" key="1">
    <citation type="submission" date="2015-06" db="EMBL/GenBank/DDBJ databases">
        <authorList>
            <person name="Nguyen H."/>
        </authorList>
    </citation>
    <scope>NUCLEOTIDE SEQUENCE</scope>
    <source>
        <strain evidence="5">DAOM 180753</strain>
    </source>
</reference>
<dbReference type="InterPro" id="IPR036291">
    <property type="entry name" value="NAD(P)-bd_dom_sf"/>
</dbReference>
<comment type="similarity">
    <text evidence="1 3">Belongs to the short-chain dehydrogenases/reductases (SDR) family.</text>
</comment>
<dbReference type="GO" id="GO:0019433">
    <property type="term" value="P:triglyceride catabolic process"/>
    <property type="evidence" value="ECO:0007669"/>
    <property type="project" value="TreeGrafter"/>
</dbReference>
<comment type="caution">
    <text evidence="5">The sequence shown here is derived from an EMBL/GenBank/DDBJ whole genome shotgun (WGS) entry which is preliminary data.</text>
</comment>
<dbReference type="Pfam" id="PF00106">
    <property type="entry name" value="adh_short"/>
    <property type="match status" value="1"/>
</dbReference>